<keyword evidence="4 7" id="KW-1133">Transmembrane helix</keyword>
<feature type="transmembrane region" description="Helical" evidence="7">
    <location>
        <begin position="369"/>
        <end position="391"/>
    </location>
</feature>
<evidence type="ECO:0000313" key="9">
    <source>
        <dbReference type="EMBL" id="KKA22834.1"/>
    </source>
</evidence>
<evidence type="ECO:0000256" key="7">
    <source>
        <dbReference type="SAM" id="Phobius"/>
    </source>
</evidence>
<dbReference type="InterPro" id="IPR001958">
    <property type="entry name" value="Tet-R_TetA/multi-R_MdtG-like"/>
</dbReference>
<sequence length="704" mass="77647">MLSCERNHCFVIEKEGLESVLLQRIIDPVFAIAVGFVVQLDSSLSPSTPNLLFCLNLLWMSSGSSPHQQHLAREHVGDGHSSREEEFPASTQSEEIEAEEEEAHDNRLPAVDDEQHDADGSRLSSDSRRELLSNAVPSNGVLRRFSLTEEDETRTDRDATTKDDDNGPPDEKPVTWSSLPNKGQLAILTLARLSEPLTQTSLQSYLFYQLKSFDPSLPDSTISAQAGILQASFTAAQFLTAMWWGRLADAPWMGRKRVLLIGLSGTCISCLGFGFSRSFAAAAVFRTLGGVLNSNVGVMRTMIAEIIQEKKYQSRAFLLLPMCFNIGVIIGPVLGGILADPVNSYPGLFGPGSFFGGKDGVWWMQHWPFALPNLLSAVFIFASFLAVFLGLDETHEVARYNPDWGRKLGKALARGLRSQRDEPRYTRLNDDPDDVNSIDLERSAPPSPTTPRQFLSPPRQPKRSPFRQIWKRNVLLTLLTHFLLAMHTSAFNAMTFVFLPTPRAPEGSRSGFFHFGGGLGLSSSRVGLATAIIGIIGLPLQIFVYPRVQFRLGTLRCFRTFLPLSPLAYVLMPFLVLVPRNPALVWPAFTVVVALQVVSRTFSLPAAIILVNNCVTDSTVLGTVHGIAQSISSGARTLGPFLGGWGLGMGLKNNIVGAVWWALAVEATLGWILTWTVYEGKGIEKKKAAIEERQLREEEEEERH</sequence>
<keyword evidence="3 7" id="KW-0812">Transmembrane</keyword>
<evidence type="ECO:0000313" key="10">
    <source>
        <dbReference type="Proteomes" id="UP000053958"/>
    </source>
</evidence>
<protein>
    <recommendedName>
        <fullName evidence="8">Major facilitator superfamily (MFS) profile domain-containing protein</fullName>
    </recommendedName>
</protein>
<dbReference type="GO" id="GO:0022857">
    <property type="term" value="F:transmembrane transporter activity"/>
    <property type="evidence" value="ECO:0007669"/>
    <property type="project" value="InterPro"/>
</dbReference>
<feature type="region of interest" description="Disordered" evidence="6">
    <location>
        <begin position="419"/>
        <end position="464"/>
    </location>
</feature>
<feature type="compositionally biased region" description="Basic and acidic residues" evidence="6">
    <location>
        <begin position="154"/>
        <end position="173"/>
    </location>
</feature>
<feature type="transmembrane region" description="Helical" evidence="7">
    <location>
        <begin position="474"/>
        <end position="499"/>
    </location>
</feature>
<dbReference type="GO" id="GO:0016020">
    <property type="term" value="C:membrane"/>
    <property type="evidence" value="ECO:0007669"/>
    <property type="project" value="UniProtKB-SubCell"/>
</dbReference>
<evidence type="ECO:0000259" key="8">
    <source>
        <dbReference type="PROSITE" id="PS50850"/>
    </source>
</evidence>
<dbReference type="EMBL" id="LASV01000122">
    <property type="protein sequence ID" value="KKA22834.1"/>
    <property type="molecule type" value="Genomic_DNA"/>
</dbReference>
<accession>A0A0F4YX72</accession>
<keyword evidence="10" id="KW-1185">Reference proteome</keyword>
<feature type="transmembrane region" description="Helical" evidence="7">
    <location>
        <begin position="316"/>
        <end position="339"/>
    </location>
</feature>
<feature type="transmembrane region" description="Helical" evidence="7">
    <location>
        <begin position="526"/>
        <end position="545"/>
    </location>
</feature>
<feature type="region of interest" description="Disordered" evidence="6">
    <location>
        <begin position="69"/>
        <end position="178"/>
    </location>
</feature>
<dbReference type="PRINTS" id="PR01035">
    <property type="entry name" value="TCRTETA"/>
</dbReference>
<dbReference type="RefSeq" id="XP_013329446.1">
    <property type="nucleotide sequence ID" value="XM_013473992.1"/>
</dbReference>
<dbReference type="InterPro" id="IPR020846">
    <property type="entry name" value="MFS_dom"/>
</dbReference>
<proteinExistence type="predicted"/>
<dbReference type="InterPro" id="IPR011701">
    <property type="entry name" value="MFS"/>
</dbReference>
<name>A0A0F4YX72_RASE3</name>
<keyword evidence="2" id="KW-0813">Transport</keyword>
<feature type="transmembrane region" description="Helical" evidence="7">
    <location>
        <begin position="658"/>
        <end position="678"/>
    </location>
</feature>
<dbReference type="PANTHER" id="PTHR23504">
    <property type="entry name" value="MAJOR FACILITATOR SUPERFAMILY DOMAIN-CONTAINING PROTEIN 10"/>
    <property type="match status" value="1"/>
</dbReference>
<evidence type="ECO:0000256" key="2">
    <source>
        <dbReference type="ARBA" id="ARBA00022448"/>
    </source>
</evidence>
<feature type="compositionally biased region" description="Basic and acidic residues" evidence="6">
    <location>
        <begin position="117"/>
        <end position="131"/>
    </location>
</feature>
<dbReference type="Proteomes" id="UP000053958">
    <property type="component" value="Unassembled WGS sequence"/>
</dbReference>
<feature type="domain" description="Major facilitator superfamily (MFS) profile" evidence="8">
    <location>
        <begin position="184"/>
        <end position="682"/>
    </location>
</feature>
<keyword evidence="5 7" id="KW-0472">Membrane</keyword>
<organism evidence="9 10">
    <name type="scientific">Rasamsonia emersonii (strain ATCC 16479 / CBS 393.64 / IMI 116815)</name>
    <dbReference type="NCBI Taxonomy" id="1408163"/>
    <lineage>
        <taxon>Eukaryota</taxon>
        <taxon>Fungi</taxon>
        <taxon>Dikarya</taxon>
        <taxon>Ascomycota</taxon>
        <taxon>Pezizomycotina</taxon>
        <taxon>Eurotiomycetes</taxon>
        <taxon>Eurotiomycetidae</taxon>
        <taxon>Eurotiales</taxon>
        <taxon>Trichocomaceae</taxon>
        <taxon>Rasamsonia</taxon>
    </lineage>
</organism>
<evidence type="ECO:0000256" key="1">
    <source>
        <dbReference type="ARBA" id="ARBA00004141"/>
    </source>
</evidence>
<dbReference type="Gene3D" id="1.20.1250.20">
    <property type="entry name" value="MFS general substrate transporter like domains"/>
    <property type="match status" value="1"/>
</dbReference>
<dbReference type="AlphaFoldDB" id="A0A0F4YX72"/>
<feature type="transmembrane region" description="Helical" evidence="7">
    <location>
        <begin position="557"/>
        <end position="578"/>
    </location>
</feature>
<feature type="compositionally biased region" description="Basic and acidic residues" evidence="6">
    <location>
        <begin position="419"/>
        <end position="430"/>
    </location>
</feature>
<evidence type="ECO:0000256" key="5">
    <source>
        <dbReference type="ARBA" id="ARBA00023136"/>
    </source>
</evidence>
<feature type="compositionally biased region" description="Acidic residues" evidence="6">
    <location>
        <begin position="94"/>
        <end position="103"/>
    </location>
</feature>
<gene>
    <name evidence="9" type="ORF">T310_3129</name>
</gene>
<dbReference type="InterPro" id="IPR036259">
    <property type="entry name" value="MFS_trans_sf"/>
</dbReference>
<dbReference type="STRING" id="1408163.A0A0F4YX72"/>
<evidence type="ECO:0000256" key="4">
    <source>
        <dbReference type="ARBA" id="ARBA00022989"/>
    </source>
</evidence>
<dbReference type="SUPFAM" id="SSF103473">
    <property type="entry name" value="MFS general substrate transporter"/>
    <property type="match status" value="1"/>
</dbReference>
<evidence type="ECO:0000256" key="3">
    <source>
        <dbReference type="ARBA" id="ARBA00022692"/>
    </source>
</evidence>
<dbReference type="OrthoDB" id="10262656at2759"/>
<dbReference type="GeneID" id="25315479"/>
<dbReference type="PANTHER" id="PTHR23504:SF6">
    <property type="entry name" value="MULTIDRUG TRANSPORTER, PUTATIVE (AFU_ORTHOLOGUE AFUA_4G08740)-RELATED"/>
    <property type="match status" value="1"/>
</dbReference>
<dbReference type="PROSITE" id="PS50850">
    <property type="entry name" value="MFS"/>
    <property type="match status" value="1"/>
</dbReference>
<comment type="caution">
    <text evidence="9">The sequence shown here is derived from an EMBL/GenBank/DDBJ whole genome shotgun (WGS) entry which is preliminary data.</text>
</comment>
<reference evidence="9 10" key="1">
    <citation type="submission" date="2015-04" db="EMBL/GenBank/DDBJ databases">
        <authorList>
            <person name="Heijne W.H."/>
            <person name="Fedorova N.D."/>
            <person name="Nierman W.C."/>
            <person name="Vollebregt A.W."/>
            <person name="Zhao Z."/>
            <person name="Wu L."/>
            <person name="Kumar M."/>
            <person name="Stam H."/>
            <person name="van den Berg M.A."/>
            <person name="Pel H.J."/>
        </authorList>
    </citation>
    <scope>NUCLEOTIDE SEQUENCE [LARGE SCALE GENOMIC DNA]</scope>
    <source>
        <strain evidence="9 10">CBS 393.64</strain>
    </source>
</reference>
<evidence type="ECO:0000256" key="6">
    <source>
        <dbReference type="SAM" id="MobiDB-lite"/>
    </source>
</evidence>
<dbReference type="Pfam" id="PF07690">
    <property type="entry name" value="MFS_1"/>
    <property type="match status" value="1"/>
</dbReference>
<comment type="subcellular location">
    <subcellularLocation>
        <location evidence="1">Membrane</location>
        <topology evidence="1">Multi-pass membrane protein</topology>
    </subcellularLocation>
</comment>
<feature type="compositionally biased region" description="Basic and acidic residues" evidence="6">
    <location>
        <begin position="71"/>
        <end position="86"/>
    </location>
</feature>
<feature type="transmembrane region" description="Helical" evidence="7">
    <location>
        <begin position="257"/>
        <end position="275"/>
    </location>
</feature>